<evidence type="ECO:0000313" key="2">
    <source>
        <dbReference type="Proteomes" id="UP001220961"/>
    </source>
</evidence>
<dbReference type="Proteomes" id="UP001220961">
    <property type="component" value="Chromosome 4"/>
</dbReference>
<reference evidence="1" key="1">
    <citation type="submission" date="2023-03" db="EMBL/GenBank/DDBJ databases">
        <title>Mating type loci evolution in Malassezia.</title>
        <authorList>
            <person name="Coelho M.A."/>
        </authorList>
    </citation>
    <scope>NUCLEOTIDE SEQUENCE</scope>
    <source>
        <strain evidence="1">CBS 10434</strain>
    </source>
</reference>
<evidence type="ECO:0000313" key="1">
    <source>
        <dbReference type="EMBL" id="WFD19832.1"/>
    </source>
</evidence>
<dbReference type="AlphaFoldDB" id="A0AAF0EBY0"/>
<accession>A0AAF0EBY0</accession>
<dbReference type="PANTHER" id="PTHR38696">
    <property type="entry name" value="MEDIATOR OF RNA POLYMERASE II TRANSCRIPTION SUBUNIT 13"/>
    <property type="match status" value="1"/>
</dbReference>
<name>A0AAF0EBY0_9BASI</name>
<gene>
    <name evidence="1" type="ORF">MCAP1_002072</name>
</gene>
<keyword evidence="2" id="KW-1185">Reference proteome</keyword>
<dbReference type="EMBL" id="CP119911">
    <property type="protein sequence ID" value="WFD19832.1"/>
    <property type="molecule type" value="Genomic_DNA"/>
</dbReference>
<dbReference type="PANTHER" id="PTHR38696:SF1">
    <property type="entry name" value="MEDIATOR OF RNA POLYMERASE II TRANSCRIPTION SUBUNIT 13"/>
    <property type="match status" value="1"/>
</dbReference>
<proteinExistence type="predicted"/>
<organism evidence="1 2">
    <name type="scientific">Malassezia caprae</name>
    <dbReference type="NCBI Taxonomy" id="1381934"/>
    <lineage>
        <taxon>Eukaryota</taxon>
        <taxon>Fungi</taxon>
        <taxon>Dikarya</taxon>
        <taxon>Basidiomycota</taxon>
        <taxon>Ustilaginomycotina</taxon>
        <taxon>Malasseziomycetes</taxon>
        <taxon>Malasseziales</taxon>
        <taxon>Malasseziaceae</taxon>
        <taxon>Malassezia</taxon>
    </lineage>
</organism>
<protein>
    <submittedName>
        <fullName evidence="1">Uncharacterized protein</fullName>
    </submittedName>
</protein>
<sequence>MFAKLRKLGVDSGSSSKSDGDELPGFYTFQSHFGSMSLHNTDCLRLIGFPDAVLPSVRKVIQQSWPGGVRSEKLYGGSYEFRMHGYPWYGKGNEGIAARRMMRNLLATLCSLGWVMTISTDLSKKTEDKDSLIFRHQSPPPPACEWMSVSFSNWGTIRLYDAPNELITSLARDLAPVLSSKTAYQHSPGVAELRCVGTPWYAHGKATMMSRQIALQMVMTLEQHGFTVYASIDQKLNVDDRRQGHFTFSETDTWHVCRTVDWRPGMPVFHK</sequence>